<feature type="transmembrane region" description="Helical" evidence="2">
    <location>
        <begin position="157"/>
        <end position="175"/>
    </location>
</feature>
<name>A0A8B7PGT1_HYAAZ</name>
<keyword evidence="3" id="KW-1185">Reference proteome</keyword>
<evidence type="ECO:0000313" key="5">
    <source>
        <dbReference type="RefSeq" id="XP_018024516.1"/>
    </source>
</evidence>
<keyword evidence="2" id="KW-1133">Transmembrane helix</keyword>
<dbReference type="Proteomes" id="UP000694843">
    <property type="component" value="Unplaced"/>
</dbReference>
<sequence>MSSTLPRIRSLTAGAESVSSPSLAVNFRDRVRPVSLYESSWGRVALPVSRPLQRCPSQATNLATTVPCSLVTKKLGGRHTPTRSSLRHSRMVVLHRTNGVAERRWQGRVGGEGDGLGRVGALVITAQTLVALLMGGLVCWALVWAPNSIPFREVPHYAAIPLLVSGLLGVLLLACCSKRPKRRPANILKIMIVLTSFMAVVACLCVCIFAALKLVHLAPMRCREVKEVVALVEPSLNDSANPTLELSDNNDAAARASGDRAISNEGSDSIINNSSLAQSVDIDGTGDVSDAPSLAGEVNSYVQHSGDGSTDGASRNQRSDPVFDDGVDDEDETLMNYDGSGEAPPELNLPKASLELESPTTRTLPAMSDPTVLIEKAYCVCESWKDHWKQSLRYPDLSCVEVNRVLPVLIVATCIVTAGGAILSGVVIYLIWASRASYYNPIRPTEIRPMMKSSSLKRSVSLQCRSNGVPYWNGSPSTNGHSRYIVN</sequence>
<dbReference type="KEGG" id="hazt:108680238"/>
<dbReference type="GeneID" id="108680238"/>
<dbReference type="InterPro" id="IPR030429">
    <property type="entry name" value="Sarcospan"/>
</dbReference>
<dbReference type="PANTHER" id="PTHR15260">
    <property type="entry name" value="SARCOSPAN"/>
    <property type="match status" value="1"/>
</dbReference>
<feature type="compositionally biased region" description="Acidic residues" evidence="1">
    <location>
        <begin position="322"/>
        <end position="333"/>
    </location>
</feature>
<feature type="compositionally biased region" description="Polar residues" evidence="1">
    <location>
        <begin position="300"/>
        <end position="316"/>
    </location>
</feature>
<protein>
    <submittedName>
        <fullName evidence="4">Uncharacterized protein LOC108680238 isoform X1</fullName>
    </submittedName>
    <submittedName>
        <fullName evidence="5">Uncharacterized protein LOC108680238 isoform X2</fullName>
    </submittedName>
</protein>
<dbReference type="RefSeq" id="XP_018024515.1">
    <property type="nucleotide sequence ID" value="XM_018169026.2"/>
</dbReference>
<keyword evidence="2" id="KW-0812">Transmembrane</keyword>
<dbReference type="GO" id="GO:0016010">
    <property type="term" value="C:dystrophin-associated glycoprotein complex"/>
    <property type="evidence" value="ECO:0007669"/>
    <property type="project" value="InterPro"/>
</dbReference>
<evidence type="ECO:0000256" key="2">
    <source>
        <dbReference type="SAM" id="Phobius"/>
    </source>
</evidence>
<accession>A0A8B7PGT1</accession>
<feature type="transmembrane region" description="Helical" evidence="2">
    <location>
        <begin position="405"/>
        <end position="432"/>
    </location>
</feature>
<gene>
    <name evidence="4 5" type="primary">LOC108680238</name>
</gene>
<dbReference type="GO" id="GO:0042383">
    <property type="term" value="C:sarcolemma"/>
    <property type="evidence" value="ECO:0007669"/>
    <property type="project" value="TreeGrafter"/>
</dbReference>
<feature type="transmembrane region" description="Helical" evidence="2">
    <location>
        <begin position="121"/>
        <end position="145"/>
    </location>
</feature>
<reference evidence="4 5" key="1">
    <citation type="submission" date="2025-04" db="UniProtKB">
        <authorList>
            <consortium name="RefSeq"/>
        </authorList>
    </citation>
    <scope>IDENTIFICATION</scope>
    <source>
        <tissue evidence="4 5">Whole organism</tissue>
    </source>
</reference>
<organism evidence="3 5">
    <name type="scientific">Hyalella azteca</name>
    <name type="common">Amphipod</name>
    <dbReference type="NCBI Taxonomy" id="294128"/>
    <lineage>
        <taxon>Eukaryota</taxon>
        <taxon>Metazoa</taxon>
        <taxon>Ecdysozoa</taxon>
        <taxon>Arthropoda</taxon>
        <taxon>Crustacea</taxon>
        <taxon>Multicrustacea</taxon>
        <taxon>Malacostraca</taxon>
        <taxon>Eumalacostraca</taxon>
        <taxon>Peracarida</taxon>
        <taxon>Amphipoda</taxon>
        <taxon>Senticaudata</taxon>
        <taxon>Talitrida</taxon>
        <taxon>Talitroidea</taxon>
        <taxon>Hyalellidae</taxon>
        <taxon>Hyalella</taxon>
    </lineage>
</organism>
<dbReference type="OrthoDB" id="7685256at2759"/>
<dbReference type="RefSeq" id="XP_018024516.1">
    <property type="nucleotide sequence ID" value="XM_018169027.2"/>
</dbReference>
<feature type="region of interest" description="Disordered" evidence="1">
    <location>
        <begin position="300"/>
        <end position="348"/>
    </location>
</feature>
<evidence type="ECO:0000313" key="3">
    <source>
        <dbReference type="Proteomes" id="UP000694843"/>
    </source>
</evidence>
<keyword evidence="2" id="KW-0472">Membrane</keyword>
<feature type="transmembrane region" description="Helical" evidence="2">
    <location>
        <begin position="187"/>
        <end position="212"/>
    </location>
</feature>
<proteinExistence type="predicted"/>
<dbReference type="AlphaFoldDB" id="A0A8B7PGT1"/>
<evidence type="ECO:0000256" key="1">
    <source>
        <dbReference type="SAM" id="MobiDB-lite"/>
    </source>
</evidence>
<evidence type="ECO:0000313" key="4">
    <source>
        <dbReference type="RefSeq" id="XP_018024515.1"/>
    </source>
</evidence>
<dbReference type="PANTHER" id="PTHR15260:SF1">
    <property type="entry name" value="SARCOSPAN"/>
    <property type="match status" value="1"/>
</dbReference>